<accession>A0A6P8RPQ8</accession>
<dbReference type="Proteomes" id="UP000515159">
    <property type="component" value="Chromosome 7"/>
</dbReference>
<dbReference type="OrthoDB" id="195672at2759"/>
<dbReference type="Pfam" id="PF03807">
    <property type="entry name" value="F420_oxidored"/>
    <property type="match status" value="1"/>
</dbReference>
<dbReference type="PANTHER" id="PTHR11645">
    <property type="entry name" value="PYRROLINE-5-CARBOXYLATE REDUCTASE"/>
    <property type="match status" value="1"/>
</dbReference>
<comment type="function">
    <text evidence="3">Probable oxidoreductase.</text>
</comment>
<reference evidence="7" key="1">
    <citation type="submission" date="2025-08" db="UniProtKB">
        <authorList>
            <consortium name="RefSeq"/>
        </authorList>
    </citation>
    <scope>IDENTIFICATION</scope>
</reference>
<keyword evidence="6" id="KW-1185">Reference proteome</keyword>
<dbReference type="FunFam" id="3.40.50.720:FF:000447">
    <property type="entry name" value="NADP dependent oxidoreductase domain containing 1"/>
    <property type="match status" value="1"/>
</dbReference>
<dbReference type="InParanoid" id="A0A6P8RPQ8"/>
<dbReference type="SUPFAM" id="SSF51735">
    <property type="entry name" value="NAD(P)-binding Rossmann-fold domains"/>
    <property type="match status" value="1"/>
</dbReference>
<gene>
    <name evidence="7" type="primary">NOXRED1</name>
</gene>
<evidence type="ECO:0000313" key="7">
    <source>
        <dbReference type="RefSeq" id="XP_033807527.1"/>
    </source>
</evidence>
<evidence type="ECO:0000256" key="4">
    <source>
        <dbReference type="ARBA" id="ARBA00072230"/>
    </source>
</evidence>
<dbReference type="KEGG" id="gsh:117363598"/>
<organism evidence="6 7">
    <name type="scientific">Geotrypetes seraphini</name>
    <name type="common">Gaboon caecilian</name>
    <name type="synonym">Caecilia seraphini</name>
    <dbReference type="NCBI Taxonomy" id="260995"/>
    <lineage>
        <taxon>Eukaryota</taxon>
        <taxon>Metazoa</taxon>
        <taxon>Chordata</taxon>
        <taxon>Craniata</taxon>
        <taxon>Vertebrata</taxon>
        <taxon>Euteleostomi</taxon>
        <taxon>Amphibia</taxon>
        <taxon>Gymnophiona</taxon>
        <taxon>Geotrypetes</taxon>
    </lineage>
</organism>
<dbReference type="GO" id="GO:0004735">
    <property type="term" value="F:pyrroline-5-carboxylate reductase activity"/>
    <property type="evidence" value="ECO:0007669"/>
    <property type="project" value="TreeGrafter"/>
</dbReference>
<proteinExistence type="inferred from homology"/>
<feature type="domain" description="Pyrroline-5-carboxylate reductase catalytic N-terminal" evidence="5">
    <location>
        <begin position="101"/>
        <end position="189"/>
    </location>
</feature>
<evidence type="ECO:0000259" key="5">
    <source>
        <dbReference type="Pfam" id="PF03807"/>
    </source>
</evidence>
<dbReference type="CTD" id="122945"/>
<dbReference type="PANTHER" id="PTHR11645:SF58">
    <property type="entry name" value="NADP-DEPENDENT OXIDOREDUCTASE DOMAIN-CONTAINING PROTEIN 1"/>
    <property type="match status" value="1"/>
</dbReference>
<dbReference type="InterPro" id="IPR028939">
    <property type="entry name" value="P5C_Rdtase_cat_N"/>
</dbReference>
<evidence type="ECO:0000256" key="2">
    <source>
        <dbReference type="ARBA" id="ARBA00023002"/>
    </source>
</evidence>
<sequence>MGTRVSGVCIPVSIEESVVGSLHGAIMSDFSANLPSFQFEKAVEVCHHQFLPLRERSRGIMLNACSHAVFLCKLLDVFSQIEEPENIPLPLNLDSKRERLKVGIIGGGHTGKQLAKALLELSGLLAEHIQISTRRPETLQELLSLGVNCFYHNRRLAAWAKILFLCCLPSQLPSICSEIQKDLPESSIVYSLVSSVPISRLKQLLCHSSILRPEYQYEANDDSHIWGTSGKITAALHDEAIVQATCPWHPGGGLAANTRWFAAVIYAALNSCSNQTLPYNQSLQLLNNLLCHILGTSKGEEKSYPSFVRENFVSQRFAASLQNEDAFPRFDLTAIHQKDTPFSKLLVSSPALQDHLLQVYCTTLGVSLQAKEDGLPSFSSEPCVSSQIPEAPVEVKP</sequence>
<dbReference type="Gene3D" id="3.40.50.720">
    <property type="entry name" value="NAD(P)-binding Rossmann-like Domain"/>
    <property type="match status" value="1"/>
</dbReference>
<keyword evidence="2" id="KW-0560">Oxidoreductase</keyword>
<dbReference type="GeneID" id="117363598"/>
<dbReference type="InterPro" id="IPR036291">
    <property type="entry name" value="NAD(P)-bd_dom_sf"/>
</dbReference>
<comment type="similarity">
    <text evidence="1">Belongs to the pyrroline-5-carboxylate reductase family.</text>
</comment>
<dbReference type="AlphaFoldDB" id="A0A6P8RPQ8"/>
<protein>
    <recommendedName>
        <fullName evidence="4">NADP-dependent oxidoreductase domain-containing protein 1</fullName>
    </recommendedName>
</protein>
<dbReference type="GO" id="GO:0055129">
    <property type="term" value="P:L-proline biosynthetic process"/>
    <property type="evidence" value="ECO:0007669"/>
    <property type="project" value="TreeGrafter"/>
</dbReference>
<dbReference type="RefSeq" id="XP_033807527.1">
    <property type="nucleotide sequence ID" value="XM_033951636.1"/>
</dbReference>
<evidence type="ECO:0000256" key="1">
    <source>
        <dbReference type="ARBA" id="ARBA00005525"/>
    </source>
</evidence>
<name>A0A6P8RPQ8_GEOSA</name>
<evidence type="ECO:0000313" key="6">
    <source>
        <dbReference type="Proteomes" id="UP000515159"/>
    </source>
</evidence>
<evidence type="ECO:0000256" key="3">
    <source>
        <dbReference type="ARBA" id="ARBA00054560"/>
    </source>
</evidence>